<name>K0IIV3_NITGG</name>
<dbReference type="EMBL" id="CP002408">
    <property type="protein sequence ID" value="AFU59900.1"/>
    <property type="molecule type" value="Genomic_DNA"/>
</dbReference>
<keyword evidence="2" id="KW-1185">Reference proteome</keyword>
<dbReference type="KEGG" id="nga:Ngar_c29820"/>
<reference evidence="1 2" key="1">
    <citation type="journal article" date="2012" name="Environ. Microbiol.">
        <title>The genome of the ammonia-oxidizing Candidatus Nitrososphaera gargensis: insights into metabolic versatility and environmental adaptations.</title>
        <authorList>
            <person name="Spang A."/>
            <person name="Poehlein A."/>
            <person name="Offre P."/>
            <person name="Zumbragel S."/>
            <person name="Haider S."/>
            <person name="Rychlik N."/>
            <person name="Nowka B."/>
            <person name="Schmeisser C."/>
            <person name="Lebedeva E.V."/>
            <person name="Rattei T."/>
            <person name="Bohm C."/>
            <person name="Schmid M."/>
            <person name="Galushko A."/>
            <person name="Hatzenpichler R."/>
            <person name="Weinmaier T."/>
            <person name="Daniel R."/>
            <person name="Schleper C."/>
            <person name="Spieck E."/>
            <person name="Streit W."/>
            <person name="Wagner M."/>
        </authorList>
    </citation>
    <scope>NUCLEOTIDE SEQUENCE [LARGE SCALE GENOMIC DNA]</scope>
    <source>
        <strain evidence="2">Ga9.2</strain>
    </source>
</reference>
<dbReference type="GeneID" id="13796791"/>
<organism evidence="1 2">
    <name type="scientific">Nitrososphaera gargensis (strain Ga9.2)</name>
    <dbReference type="NCBI Taxonomy" id="1237085"/>
    <lineage>
        <taxon>Archaea</taxon>
        <taxon>Nitrososphaerota</taxon>
        <taxon>Nitrososphaeria</taxon>
        <taxon>Nitrososphaerales</taxon>
        <taxon>Nitrososphaeraceae</taxon>
        <taxon>Nitrososphaera</taxon>
    </lineage>
</organism>
<evidence type="ECO:0000313" key="1">
    <source>
        <dbReference type="EMBL" id="AFU59900.1"/>
    </source>
</evidence>
<protein>
    <submittedName>
        <fullName evidence="1">Uncharacterized protein</fullName>
    </submittedName>
</protein>
<proteinExistence type="predicted"/>
<dbReference type="STRING" id="1237085.Ngar_c29820"/>
<evidence type="ECO:0000313" key="2">
    <source>
        <dbReference type="Proteomes" id="UP000008037"/>
    </source>
</evidence>
<dbReference type="InParanoid" id="K0IIV3"/>
<dbReference type="Proteomes" id="UP000008037">
    <property type="component" value="Chromosome"/>
</dbReference>
<dbReference type="OrthoDB" id="10194at2157"/>
<dbReference type="RefSeq" id="WP_015020434.1">
    <property type="nucleotide sequence ID" value="NC_018719.1"/>
</dbReference>
<gene>
    <name evidence="1" type="ordered locus">Ngar_c29820</name>
</gene>
<dbReference type="HOGENOM" id="CLU_2534502_0_0_2"/>
<dbReference type="BioCyc" id="CNIT1237085:G1324-2982-MONOMER"/>
<dbReference type="AlphaFoldDB" id="K0IIV3"/>
<accession>K0IIV3</accession>
<sequence length="85" mass="9551">MPRSTQIKAAELAGRLAALDVDEGIRIEKKNNDNAGDEKIFVNRNASGMFIVQHGSDFQYLESARQVVSVIKSRFGSKKYTIWAY</sequence>